<dbReference type="PRINTS" id="PR00081">
    <property type="entry name" value="GDHRDH"/>
</dbReference>
<evidence type="ECO:0000313" key="4">
    <source>
        <dbReference type="EMBL" id="MBP2018921.1"/>
    </source>
</evidence>
<dbReference type="Proteomes" id="UP001519289">
    <property type="component" value="Unassembled WGS sequence"/>
</dbReference>
<dbReference type="NCBIfam" id="NF009466">
    <property type="entry name" value="PRK12826.1-2"/>
    <property type="match status" value="1"/>
</dbReference>
<comment type="caution">
    <text evidence="4">The sequence shown here is derived from an EMBL/GenBank/DDBJ whole genome shotgun (WGS) entry which is preliminary data.</text>
</comment>
<gene>
    <name evidence="4" type="ORF">J2Z79_002336</name>
</gene>
<organism evidence="4 5">
    <name type="scientific">Symbiobacterium terraclitae</name>
    <dbReference type="NCBI Taxonomy" id="557451"/>
    <lineage>
        <taxon>Bacteria</taxon>
        <taxon>Bacillati</taxon>
        <taxon>Bacillota</taxon>
        <taxon>Clostridia</taxon>
        <taxon>Eubacteriales</taxon>
        <taxon>Symbiobacteriaceae</taxon>
        <taxon>Symbiobacterium</taxon>
    </lineage>
</organism>
<dbReference type="NCBIfam" id="NF005559">
    <property type="entry name" value="PRK07231.1"/>
    <property type="match status" value="1"/>
</dbReference>
<accession>A0ABS4JVB9</accession>
<dbReference type="InterPro" id="IPR002347">
    <property type="entry name" value="SDR_fam"/>
</dbReference>
<dbReference type="RefSeq" id="WP_209467045.1">
    <property type="nucleotide sequence ID" value="NZ_JAGGLG010000019.1"/>
</dbReference>
<comment type="similarity">
    <text evidence="1">Belongs to the short-chain dehydrogenases/reductases (SDR) family.</text>
</comment>
<keyword evidence="2" id="KW-0753">Steroid metabolism</keyword>
<dbReference type="PANTHER" id="PTHR42879:SF2">
    <property type="entry name" value="3-OXOACYL-[ACYL-CARRIER-PROTEIN] REDUCTASE FABG"/>
    <property type="match status" value="1"/>
</dbReference>
<dbReference type="EMBL" id="JAGGLG010000019">
    <property type="protein sequence ID" value="MBP2018921.1"/>
    <property type="molecule type" value="Genomic_DNA"/>
</dbReference>
<evidence type="ECO:0000313" key="5">
    <source>
        <dbReference type="Proteomes" id="UP001519289"/>
    </source>
</evidence>
<dbReference type="CDD" id="cd05333">
    <property type="entry name" value="BKR_SDR_c"/>
    <property type="match status" value="1"/>
</dbReference>
<dbReference type="PROSITE" id="PS00061">
    <property type="entry name" value="ADH_SHORT"/>
    <property type="match status" value="1"/>
</dbReference>
<sequence length="248" mass="26807">MRLKGKVALVTGGSRGIGREICLALAAQGADVALNYVSRDQEAEETARAVREAGARALVLKGSVADPQQVREMFRRLLSEFGRIDILVNNAGVLRPGFLMMYRDDDWFETLQINLTGVYLCSKEAFRPMAEQRSGRIINITSTAGIRGLTGQVAYSASKGGVHAMTTVMAREGARYNITVNCVAPGFVETDMTAALSDSVSQEYLKRIPLRRFGRTDEVAALAAYLASDEAAYVTGQVFVIDGGISIS</sequence>
<dbReference type="InterPro" id="IPR036291">
    <property type="entry name" value="NAD(P)-bd_dom_sf"/>
</dbReference>
<dbReference type="InterPro" id="IPR057326">
    <property type="entry name" value="KR_dom"/>
</dbReference>
<evidence type="ECO:0000259" key="3">
    <source>
        <dbReference type="SMART" id="SM00822"/>
    </source>
</evidence>
<proteinExistence type="inferred from homology"/>
<evidence type="ECO:0000256" key="2">
    <source>
        <dbReference type="ARBA" id="ARBA00023221"/>
    </source>
</evidence>
<dbReference type="Pfam" id="PF13561">
    <property type="entry name" value="adh_short_C2"/>
    <property type="match status" value="1"/>
</dbReference>
<dbReference type="PANTHER" id="PTHR42879">
    <property type="entry name" value="3-OXOACYL-(ACYL-CARRIER-PROTEIN) REDUCTASE"/>
    <property type="match status" value="1"/>
</dbReference>
<dbReference type="SMART" id="SM00822">
    <property type="entry name" value="PKS_KR"/>
    <property type="match status" value="1"/>
</dbReference>
<feature type="domain" description="Ketoreductase" evidence="3">
    <location>
        <begin position="6"/>
        <end position="186"/>
    </location>
</feature>
<dbReference type="GO" id="GO:0004316">
    <property type="term" value="F:3-oxoacyl-[acyl-carrier-protein] reductase (NADPH) activity"/>
    <property type="evidence" value="ECO:0007669"/>
    <property type="project" value="UniProtKB-EC"/>
</dbReference>
<protein>
    <submittedName>
        <fullName evidence="4">3-oxoacyl-[acyl-carrier protein] reductase</fullName>
        <ecNumber evidence="4">1.1.1.100</ecNumber>
    </submittedName>
</protein>
<dbReference type="SUPFAM" id="SSF51735">
    <property type="entry name" value="NAD(P)-binding Rossmann-fold domains"/>
    <property type="match status" value="1"/>
</dbReference>
<dbReference type="Gene3D" id="3.40.50.720">
    <property type="entry name" value="NAD(P)-binding Rossmann-like Domain"/>
    <property type="match status" value="1"/>
</dbReference>
<dbReference type="InterPro" id="IPR050259">
    <property type="entry name" value="SDR"/>
</dbReference>
<dbReference type="InterPro" id="IPR020904">
    <property type="entry name" value="Sc_DH/Rdtase_CS"/>
</dbReference>
<keyword evidence="5" id="KW-1185">Reference proteome</keyword>
<name>A0ABS4JVB9_9FIRM</name>
<keyword evidence="4" id="KW-0560">Oxidoreductase</keyword>
<dbReference type="EC" id="1.1.1.100" evidence="4"/>
<dbReference type="PRINTS" id="PR00080">
    <property type="entry name" value="SDRFAMILY"/>
</dbReference>
<reference evidence="4 5" key="1">
    <citation type="submission" date="2021-03" db="EMBL/GenBank/DDBJ databases">
        <title>Genomic Encyclopedia of Type Strains, Phase IV (KMG-IV): sequencing the most valuable type-strain genomes for metagenomic binning, comparative biology and taxonomic classification.</title>
        <authorList>
            <person name="Goeker M."/>
        </authorList>
    </citation>
    <scope>NUCLEOTIDE SEQUENCE [LARGE SCALE GENOMIC DNA]</scope>
    <source>
        <strain evidence="4 5">DSM 27138</strain>
    </source>
</reference>
<evidence type="ECO:0000256" key="1">
    <source>
        <dbReference type="ARBA" id="ARBA00006484"/>
    </source>
</evidence>
<keyword evidence="2" id="KW-0443">Lipid metabolism</keyword>